<dbReference type="KEGG" id="vni:VIBNI_A1941"/>
<reference evidence="1 2" key="1">
    <citation type="journal article" date="2013" name="ISME J.">
        <title>Comparative genomics of pathogenic lineages of Vibrio nigripulchritudo identifies virulence-associated traits.</title>
        <authorList>
            <person name="Goudenege D."/>
            <person name="Labreuche Y."/>
            <person name="Krin E."/>
            <person name="Ansquer D."/>
            <person name="Mangenot S."/>
            <person name="Calteau A."/>
            <person name="Medigue C."/>
            <person name="Mazel D."/>
            <person name="Polz M.F."/>
            <person name="Le Roux F."/>
        </authorList>
    </citation>
    <scope>NUCLEOTIDE SEQUENCE [LARGE SCALE GENOMIC DNA]</scope>
    <source>
        <strain evidence="2">SnF1</strain>
    </source>
</reference>
<proteinExistence type="predicted"/>
<dbReference type="InterPro" id="IPR009267">
    <property type="entry name" value="NTP_transf_6"/>
</dbReference>
<dbReference type="STRING" id="28173.VIBNI_A1941"/>
<evidence type="ECO:0000313" key="1">
    <source>
        <dbReference type="EMBL" id="CCO58036.1"/>
    </source>
</evidence>
<organism evidence="1 2">
    <name type="scientific">Vibrio nigripulchritudo</name>
    <dbReference type="NCBI Taxonomy" id="28173"/>
    <lineage>
        <taxon>Bacteria</taxon>
        <taxon>Pseudomonadati</taxon>
        <taxon>Pseudomonadota</taxon>
        <taxon>Gammaproteobacteria</taxon>
        <taxon>Vibrionales</taxon>
        <taxon>Vibrionaceae</taxon>
        <taxon>Vibrio</taxon>
    </lineage>
</organism>
<dbReference type="EMBL" id="FO203526">
    <property type="protein sequence ID" value="CCO58036.1"/>
    <property type="molecule type" value="Genomic_DNA"/>
</dbReference>
<dbReference type="RefSeq" id="WP_022550886.1">
    <property type="nucleotide sequence ID" value="NC_022528.1"/>
</dbReference>
<dbReference type="PATRIC" id="fig|1260221.3.peg.1845"/>
<evidence type="ECO:0008006" key="3">
    <source>
        <dbReference type="Google" id="ProtNLM"/>
    </source>
</evidence>
<gene>
    <name evidence="1" type="ORF">VIBNI_A1941</name>
</gene>
<dbReference type="Pfam" id="PF06042">
    <property type="entry name" value="NTP_transf_6"/>
    <property type="match status" value="1"/>
</dbReference>
<dbReference type="OrthoDB" id="9805247at2"/>
<dbReference type="AlphaFoldDB" id="U4K605"/>
<name>U4K605_9VIBR</name>
<evidence type="ECO:0000313" key="2">
    <source>
        <dbReference type="Proteomes" id="UP000016895"/>
    </source>
</evidence>
<protein>
    <recommendedName>
        <fullName evidence="3">Nucleotidyltransferase family protein</fullName>
    </recommendedName>
</protein>
<dbReference type="eggNOG" id="COG3575">
    <property type="taxonomic scope" value="Bacteria"/>
</dbReference>
<sequence>MKLKLITLIKSVPELVETAKECSSLGIPDYYIAGGAITQVIWNHLEERPLLDRVKDFDIVYFDSRATHSEEWYEAELNQRLNHSIKIDVKNQATIHSWYPKKFGCSIPAYDRVEQGIDSWLSAFAIGFHLDKQGQIGIYAPYGLEDAFERKVKPNKIAMTETSYNKMTKSFKARWPSINVEAWETDAEVNSH</sequence>
<dbReference type="PANTHER" id="PTHR39166:SF1">
    <property type="entry name" value="BLL1166 PROTEIN"/>
    <property type="match status" value="1"/>
</dbReference>
<accession>U4K605</accession>
<dbReference type="PANTHER" id="PTHR39166">
    <property type="entry name" value="BLL1166 PROTEIN"/>
    <property type="match status" value="1"/>
</dbReference>
<dbReference type="Proteomes" id="UP000016895">
    <property type="component" value="Chromosome 1"/>
</dbReference>
<keyword evidence="2" id="KW-1185">Reference proteome</keyword>